<sequence>MTSTSPTTSFDVAIVGAGPVGVSAAIDLARRGRRVIVLERRAAPSDQPRAHVVNARTMEIFRGWGVADAIKREGLHPELARGFSWLTSMSSDALATLDYVDEATAERHSPERLCSCPQDLIESVLLQRLAEEPTATVRFDHEVTAIEQRAGGVDLTVRAADDEEVVTARFVLGADGANSTVRTLIGAGLSRSDALGRRANIYFHADLSEAARDRPNILWFILSLETSGIFIALNGRDRWVYSVEIDADTDVAAEFTEEYCLELIRTATGVPDLVPEIQSVLPWRVDMAIADHWRVGSVFLIGDAAHQFPPMGGFGMNSGIQDAHNIAWKLDAVLAGTADESLLDSYEDERRDVAVYNANRSMENAKNQQEAAAFMSNPEVLRLLAAAEGDEMRAIFAQGVEQQRAEFHSQGQQFGFVYSGSAIVDDGTPIDESTVTEYVVSTHPGARAPHARLAAHDGRGVSTIDLFDGGWTLLSNGSAQFWAEAAAEASSNTGVLVTPAAVLPVAQGANEYVDERGDFAERYALAPGAAVLIRPDGHVAARWQSTPVDAGHALGSALALAGLRGAAVPAE</sequence>
<dbReference type="Pfam" id="PF01494">
    <property type="entry name" value="FAD_binding_3"/>
    <property type="match status" value="1"/>
</dbReference>
<dbReference type="InterPro" id="IPR050641">
    <property type="entry name" value="RIFMO-like"/>
</dbReference>
<dbReference type="PANTHER" id="PTHR43004">
    <property type="entry name" value="TRK SYSTEM POTASSIUM UPTAKE PROTEIN"/>
    <property type="match status" value="1"/>
</dbReference>
<accession>A0ABW0NMC1</accession>
<keyword evidence="2" id="KW-0285">Flavoprotein</keyword>
<evidence type="ECO:0000256" key="1">
    <source>
        <dbReference type="ARBA" id="ARBA00001974"/>
    </source>
</evidence>
<comment type="cofactor">
    <cofactor evidence="1">
        <name>FAD</name>
        <dbReference type="ChEBI" id="CHEBI:57692"/>
    </cofactor>
</comment>
<dbReference type="Pfam" id="PF21274">
    <property type="entry name" value="Rng_hyd_C"/>
    <property type="match status" value="1"/>
</dbReference>
<dbReference type="InterPro" id="IPR036188">
    <property type="entry name" value="FAD/NAD-bd_sf"/>
</dbReference>
<dbReference type="Gene3D" id="3.30.9.10">
    <property type="entry name" value="D-Amino Acid Oxidase, subunit A, domain 2"/>
    <property type="match status" value="1"/>
</dbReference>
<dbReference type="RefSeq" id="WP_386738493.1">
    <property type="nucleotide sequence ID" value="NZ_JBHSMG010000001.1"/>
</dbReference>
<dbReference type="PRINTS" id="PR00420">
    <property type="entry name" value="RNGMNOXGNASE"/>
</dbReference>
<keyword evidence="6" id="KW-1185">Reference proteome</keyword>
<dbReference type="Proteomes" id="UP001596039">
    <property type="component" value="Unassembled WGS sequence"/>
</dbReference>
<gene>
    <name evidence="5" type="ORF">ACFPJ4_01375</name>
</gene>
<dbReference type="Gene3D" id="3.40.30.120">
    <property type="match status" value="1"/>
</dbReference>
<evidence type="ECO:0000256" key="3">
    <source>
        <dbReference type="ARBA" id="ARBA00022827"/>
    </source>
</evidence>
<dbReference type="Gene3D" id="3.50.50.60">
    <property type="entry name" value="FAD/NAD(P)-binding domain"/>
    <property type="match status" value="1"/>
</dbReference>
<reference evidence="6" key="1">
    <citation type="journal article" date="2019" name="Int. J. Syst. Evol. Microbiol.">
        <title>The Global Catalogue of Microorganisms (GCM) 10K type strain sequencing project: providing services to taxonomists for standard genome sequencing and annotation.</title>
        <authorList>
            <consortium name="The Broad Institute Genomics Platform"/>
            <consortium name="The Broad Institute Genome Sequencing Center for Infectious Disease"/>
            <person name="Wu L."/>
            <person name="Ma J."/>
        </authorList>
    </citation>
    <scope>NUCLEOTIDE SEQUENCE [LARGE SCALE GENOMIC DNA]</scope>
    <source>
        <strain evidence="6">CGMCC 4.6997</strain>
    </source>
</reference>
<evidence type="ECO:0000259" key="4">
    <source>
        <dbReference type="Pfam" id="PF01494"/>
    </source>
</evidence>
<dbReference type="InterPro" id="IPR002938">
    <property type="entry name" value="FAD-bd"/>
</dbReference>
<evidence type="ECO:0000256" key="2">
    <source>
        <dbReference type="ARBA" id="ARBA00022630"/>
    </source>
</evidence>
<keyword evidence="3" id="KW-0274">FAD</keyword>
<proteinExistence type="predicted"/>
<dbReference type="SUPFAM" id="SSF51905">
    <property type="entry name" value="FAD/NAD(P)-binding domain"/>
    <property type="match status" value="1"/>
</dbReference>
<evidence type="ECO:0000313" key="5">
    <source>
        <dbReference type="EMBL" id="MFC5500884.1"/>
    </source>
</evidence>
<dbReference type="PANTHER" id="PTHR43004:SF19">
    <property type="entry name" value="BINDING MONOOXYGENASE, PUTATIVE (JCVI)-RELATED"/>
    <property type="match status" value="1"/>
</dbReference>
<organism evidence="5 6">
    <name type="scientific">Lysinimonas soli</name>
    <dbReference type="NCBI Taxonomy" id="1074233"/>
    <lineage>
        <taxon>Bacteria</taxon>
        <taxon>Bacillati</taxon>
        <taxon>Actinomycetota</taxon>
        <taxon>Actinomycetes</taxon>
        <taxon>Micrococcales</taxon>
        <taxon>Microbacteriaceae</taxon>
        <taxon>Lysinimonas</taxon>
    </lineage>
</organism>
<comment type="caution">
    <text evidence="5">The sequence shown here is derived from an EMBL/GenBank/DDBJ whole genome shotgun (WGS) entry which is preliminary data.</text>
</comment>
<name>A0ABW0NMC1_9MICO</name>
<evidence type="ECO:0000313" key="6">
    <source>
        <dbReference type="Proteomes" id="UP001596039"/>
    </source>
</evidence>
<feature type="domain" description="FAD-binding" evidence="4">
    <location>
        <begin position="10"/>
        <end position="355"/>
    </location>
</feature>
<protein>
    <submittedName>
        <fullName evidence="5">FAD-dependent oxidoreductase</fullName>
    </submittedName>
</protein>
<dbReference type="EMBL" id="JBHSMG010000001">
    <property type="protein sequence ID" value="MFC5500884.1"/>
    <property type="molecule type" value="Genomic_DNA"/>
</dbReference>